<keyword evidence="2" id="KW-0963">Cytoplasm</keyword>
<dbReference type="PROSITE" id="PS51755">
    <property type="entry name" value="OMPR_PHOB"/>
    <property type="match status" value="1"/>
</dbReference>
<dbReference type="InterPro" id="IPR001867">
    <property type="entry name" value="OmpR/PhoB-type_DNA-bd"/>
</dbReference>
<dbReference type="Pfam" id="PF00486">
    <property type="entry name" value="Trans_reg_C"/>
    <property type="match status" value="1"/>
</dbReference>
<dbReference type="SUPFAM" id="SSF52172">
    <property type="entry name" value="CheY-like"/>
    <property type="match status" value="1"/>
</dbReference>
<feature type="domain" description="OmpR/PhoB-type" evidence="11">
    <location>
        <begin position="136"/>
        <end position="235"/>
    </location>
</feature>
<evidence type="ECO:0000256" key="4">
    <source>
        <dbReference type="ARBA" id="ARBA00023012"/>
    </source>
</evidence>
<gene>
    <name evidence="12" type="ORF">AFK24_11210</name>
</gene>
<dbReference type="InterPro" id="IPR039420">
    <property type="entry name" value="WalR-like"/>
</dbReference>
<evidence type="ECO:0000256" key="2">
    <source>
        <dbReference type="ARBA" id="ARBA00022490"/>
    </source>
</evidence>
<keyword evidence="4" id="KW-0902">Two-component regulatory system</keyword>
<dbReference type="FunFam" id="1.10.10.10:FF:000099">
    <property type="entry name" value="Two-component system response regulator TorR"/>
    <property type="match status" value="1"/>
</dbReference>
<keyword evidence="5" id="KW-0805">Transcription regulation</keyword>
<dbReference type="AlphaFoldDB" id="A0A1C7Z7Z5"/>
<keyword evidence="3 8" id="KW-0597">Phosphoprotein</keyword>
<keyword evidence="7" id="KW-0804">Transcription</keyword>
<evidence type="ECO:0000256" key="7">
    <source>
        <dbReference type="ARBA" id="ARBA00023163"/>
    </source>
</evidence>
<dbReference type="Gene3D" id="6.10.250.690">
    <property type="match status" value="1"/>
</dbReference>
<dbReference type="InterPro" id="IPR001789">
    <property type="entry name" value="Sig_transdc_resp-reg_receiver"/>
</dbReference>
<dbReference type="PANTHER" id="PTHR48111">
    <property type="entry name" value="REGULATOR OF RPOS"/>
    <property type="match status" value="1"/>
</dbReference>
<dbReference type="Pfam" id="PF00072">
    <property type="entry name" value="Response_reg"/>
    <property type="match status" value="1"/>
</dbReference>
<protein>
    <recommendedName>
        <fullName evidence="14">DNA-binding response regulator</fullName>
    </recommendedName>
</protein>
<dbReference type="InterPro" id="IPR036388">
    <property type="entry name" value="WH-like_DNA-bd_sf"/>
</dbReference>
<dbReference type="GO" id="GO:0005829">
    <property type="term" value="C:cytosol"/>
    <property type="evidence" value="ECO:0007669"/>
    <property type="project" value="TreeGrafter"/>
</dbReference>
<evidence type="ECO:0000256" key="6">
    <source>
        <dbReference type="ARBA" id="ARBA00023125"/>
    </source>
</evidence>
<dbReference type="SMART" id="SM00448">
    <property type="entry name" value="REC"/>
    <property type="match status" value="1"/>
</dbReference>
<evidence type="ECO:0000256" key="1">
    <source>
        <dbReference type="ARBA" id="ARBA00004496"/>
    </source>
</evidence>
<dbReference type="PATRIC" id="fig|317.243.peg.1939"/>
<proteinExistence type="predicted"/>
<keyword evidence="6 9" id="KW-0238">DNA-binding</keyword>
<dbReference type="EMBL" id="LGSI01000038">
    <property type="protein sequence ID" value="OCR25057.1"/>
    <property type="molecule type" value="Genomic_DNA"/>
</dbReference>
<sequence length="250" mass="27920">MNAPPIPHILAVDDDPAIRGLVASYLSENQMRVTLAASGKAMNAILKEQGVDLILLDLRMPGEDGLHILRRFREHSATPVIIVSGLLDDADCIMGLELGADDYLTKPFNARELLARIRSVLRRARLTQEHANVATVSGYRFDGWTLDTNSHFLQAPYGERIELTNGEFNLLIAFLASPQHILSRSQLVQASHLHDDVFDRSVDIQILRLRRKIESDPSHPRYIKTERGVGYRFDAQVVKCFASSSTGPPE</sequence>
<name>A0A1C7Z7Z5_PSESX</name>
<feature type="modified residue" description="4-aspartylphosphate" evidence="8">
    <location>
        <position position="57"/>
    </location>
</feature>
<dbReference type="GO" id="GO:0032993">
    <property type="term" value="C:protein-DNA complex"/>
    <property type="evidence" value="ECO:0007669"/>
    <property type="project" value="TreeGrafter"/>
</dbReference>
<dbReference type="PANTHER" id="PTHR48111:SF4">
    <property type="entry name" value="DNA-BINDING DUAL TRANSCRIPTIONAL REGULATOR OMPR"/>
    <property type="match status" value="1"/>
</dbReference>
<dbReference type="GO" id="GO:0000976">
    <property type="term" value="F:transcription cis-regulatory region binding"/>
    <property type="evidence" value="ECO:0007669"/>
    <property type="project" value="TreeGrafter"/>
</dbReference>
<dbReference type="Gene3D" id="1.10.10.10">
    <property type="entry name" value="Winged helix-like DNA-binding domain superfamily/Winged helix DNA-binding domain"/>
    <property type="match status" value="1"/>
</dbReference>
<evidence type="ECO:0000259" key="11">
    <source>
        <dbReference type="PROSITE" id="PS51755"/>
    </source>
</evidence>
<evidence type="ECO:0000259" key="10">
    <source>
        <dbReference type="PROSITE" id="PS50110"/>
    </source>
</evidence>
<dbReference type="PROSITE" id="PS50110">
    <property type="entry name" value="RESPONSE_REGULATORY"/>
    <property type="match status" value="1"/>
</dbReference>
<evidence type="ECO:0000256" key="3">
    <source>
        <dbReference type="ARBA" id="ARBA00022553"/>
    </source>
</evidence>
<evidence type="ECO:0000256" key="5">
    <source>
        <dbReference type="ARBA" id="ARBA00023015"/>
    </source>
</evidence>
<feature type="DNA-binding region" description="OmpR/PhoB-type" evidence="9">
    <location>
        <begin position="136"/>
        <end position="235"/>
    </location>
</feature>
<dbReference type="GO" id="GO:0006355">
    <property type="term" value="P:regulation of DNA-templated transcription"/>
    <property type="evidence" value="ECO:0007669"/>
    <property type="project" value="InterPro"/>
</dbReference>
<dbReference type="OrthoDB" id="9802426at2"/>
<dbReference type="InterPro" id="IPR011006">
    <property type="entry name" value="CheY-like_superfamily"/>
</dbReference>
<reference evidence="12 13" key="1">
    <citation type="submission" date="2015-07" db="EMBL/GenBank/DDBJ databases">
        <title>Draft genome sequence of a diazotrophic, plant growth-promoting rhizobacterium of the Pseudomonas syringae complex.</title>
        <authorList>
            <person name="Patten C.L."/>
            <person name="Jeong H."/>
        </authorList>
    </citation>
    <scope>NUCLEOTIDE SEQUENCE [LARGE SCALE GENOMIC DNA]</scope>
    <source>
        <strain evidence="12 13">GR12-2</strain>
    </source>
</reference>
<feature type="domain" description="Response regulatory" evidence="10">
    <location>
        <begin position="8"/>
        <end position="121"/>
    </location>
</feature>
<dbReference type="SMART" id="SM00862">
    <property type="entry name" value="Trans_reg_C"/>
    <property type="match status" value="1"/>
</dbReference>
<evidence type="ECO:0000256" key="9">
    <source>
        <dbReference type="PROSITE-ProRule" id="PRU01091"/>
    </source>
</evidence>
<evidence type="ECO:0000313" key="12">
    <source>
        <dbReference type="EMBL" id="OCR25057.1"/>
    </source>
</evidence>
<accession>A0A1C7Z7Z5</accession>
<dbReference type="InterPro" id="IPR016032">
    <property type="entry name" value="Sig_transdc_resp-reg_C-effctor"/>
</dbReference>
<dbReference type="Gene3D" id="3.40.50.2300">
    <property type="match status" value="1"/>
</dbReference>
<dbReference type="Proteomes" id="UP000093104">
    <property type="component" value="Unassembled WGS sequence"/>
</dbReference>
<evidence type="ECO:0000256" key="8">
    <source>
        <dbReference type="PROSITE-ProRule" id="PRU00169"/>
    </source>
</evidence>
<dbReference type="SUPFAM" id="SSF46894">
    <property type="entry name" value="C-terminal effector domain of the bipartite response regulators"/>
    <property type="match status" value="1"/>
</dbReference>
<evidence type="ECO:0008006" key="14">
    <source>
        <dbReference type="Google" id="ProtNLM"/>
    </source>
</evidence>
<comment type="caution">
    <text evidence="12">The sequence shown here is derived from an EMBL/GenBank/DDBJ whole genome shotgun (WGS) entry which is preliminary data.</text>
</comment>
<dbReference type="CDD" id="cd00383">
    <property type="entry name" value="trans_reg_C"/>
    <property type="match status" value="1"/>
</dbReference>
<dbReference type="GO" id="GO:0000156">
    <property type="term" value="F:phosphorelay response regulator activity"/>
    <property type="evidence" value="ECO:0007669"/>
    <property type="project" value="TreeGrafter"/>
</dbReference>
<dbReference type="RefSeq" id="WP_065833301.1">
    <property type="nucleotide sequence ID" value="NZ_LGSI01000038.1"/>
</dbReference>
<organism evidence="12 13">
    <name type="scientific">Pseudomonas syringae</name>
    <dbReference type="NCBI Taxonomy" id="317"/>
    <lineage>
        <taxon>Bacteria</taxon>
        <taxon>Pseudomonadati</taxon>
        <taxon>Pseudomonadota</taxon>
        <taxon>Gammaproteobacteria</taxon>
        <taxon>Pseudomonadales</taxon>
        <taxon>Pseudomonadaceae</taxon>
        <taxon>Pseudomonas</taxon>
    </lineage>
</organism>
<evidence type="ECO:0000313" key="13">
    <source>
        <dbReference type="Proteomes" id="UP000093104"/>
    </source>
</evidence>
<comment type="subcellular location">
    <subcellularLocation>
        <location evidence="1">Cytoplasm</location>
    </subcellularLocation>
</comment>